<sequence>MDNETGRKIALAGALMAGFAYFGLSILRDIFASNDDHNSGKKCHKRRKSDSTDCRPSLTVTNGCGADGGDTFGGPLSHASSQTDLTLPVGVRQRTAAFRDIPPELWSPWAKSIEDRIRDLNIRLVNTTNFQFRHSFGGQNYLTPKSSKSCGNTPRRHLSGGQSPEPPLGLPMLAVNGSRDRLSRSAEKLNASSPVANGVLSTHSYVGVKRAIDLTLPSETEILMHKRILDKLFGKPTPNLSQQDSKSLTILLMSRDEDLIIKTLSVVANCCAFTVNIDTICDSGCILMLYELLFHKSEAVRTATTNAIANIANGQRAQELLQECIPALVNRVKSSDNDLLTNWTLRALANLALRDVNQNLMKLALANLALRDVNQNLMVEAIDKLMCLLSHPNPTLRLQAIKLLVNLSTNAELVPYLLAAKAPINLYSLLDSSHDTELVLRLTNFLANVIDTTCLREITAKDLPVEYKASSPETLYSAIYGFESTEILLKRLQHLLSVPHEDVVFQVNRI</sequence>
<proteinExistence type="inferred from homology"/>
<dbReference type="SUPFAM" id="SSF48371">
    <property type="entry name" value="ARM repeat"/>
    <property type="match status" value="1"/>
</dbReference>
<keyword evidence="8 10" id="KW-0472">Membrane</keyword>
<feature type="transmembrane region" description="Helical" evidence="10">
    <location>
        <begin position="9"/>
        <end position="27"/>
    </location>
</feature>
<dbReference type="Pfam" id="PF00514">
    <property type="entry name" value="Arm"/>
    <property type="match status" value="1"/>
</dbReference>
<evidence type="ECO:0000259" key="11">
    <source>
        <dbReference type="Pfam" id="PF04826"/>
    </source>
</evidence>
<evidence type="ECO:0000313" key="12">
    <source>
        <dbReference type="EMBL" id="CAD7633878.1"/>
    </source>
</evidence>
<evidence type="ECO:0000256" key="5">
    <source>
        <dbReference type="ARBA" id="ARBA00022968"/>
    </source>
</evidence>
<accession>A0A7R9L4U8</accession>
<evidence type="ECO:0000256" key="2">
    <source>
        <dbReference type="ARBA" id="ARBA00004325"/>
    </source>
</evidence>
<comment type="similarity">
    <text evidence="3">Belongs to the eutherian X-chromosome-specific Armcx family.</text>
</comment>
<dbReference type="PANTHER" id="PTHR15712">
    <property type="entry name" value="ARMADILLO REPEAT CONTAINING PROTEIN"/>
    <property type="match status" value="1"/>
</dbReference>
<keyword evidence="7" id="KW-0496">Mitochondrion</keyword>
<feature type="region of interest" description="Disordered" evidence="9">
    <location>
        <begin position="143"/>
        <end position="170"/>
    </location>
</feature>
<keyword evidence="5" id="KW-0735">Signal-anchor</keyword>
<dbReference type="PANTHER" id="PTHR15712:SF23">
    <property type="entry name" value="ARMADILLO REPEAT CONTAINING 10"/>
    <property type="match status" value="1"/>
</dbReference>
<dbReference type="InterPro" id="IPR000225">
    <property type="entry name" value="Armadillo"/>
</dbReference>
<evidence type="ECO:0000313" key="13">
    <source>
        <dbReference type="Proteomes" id="UP000759131"/>
    </source>
</evidence>
<evidence type="ECO:0000256" key="1">
    <source>
        <dbReference type="ARBA" id="ARBA00004167"/>
    </source>
</evidence>
<evidence type="ECO:0000256" key="6">
    <source>
        <dbReference type="ARBA" id="ARBA00022989"/>
    </source>
</evidence>
<dbReference type="AlphaFoldDB" id="A0A7R9L4U8"/>
<evidence type="ECO:0000256" key="10">
    <source>
        <dbReference type="SAM" id="Phobius"/>
    </source>
</evidence>
<reference evidence="12" key="1">
    <citation type="submission" date="2020-11" db="EMBL/GenBank/DDBJ databases">
        <authorList>
            <person name="Tran Van P."/>
        </authorList>
    </citation>
    <scope>NUCLEOTIDE SEQUENCE</scope>
</reference>
<keyword evidence="4 10" id="KW-0812">Transmembrane</keyword>
<evidence type="ECO:0000256" key="9">
    <source>
        <dbReference type="SAM" id="MobiDB-lite"/>
    </source>
</evidence>
<dbReference type="GO" id="GO:0031966">
    <property type="term" value="C:mitochondrial membrane"/>
    <property type="evidence" value="ECO:0007669"/>
    <property type="project" value="UniProtKB-SubCell"/>
</dbReference>
<comment type="subcellular location">
    <subcellularLocation>
        <location evidence="1">Membrane</location>
        <topology evidence="1">Single-pass membrane protein</topology>
    </subcellularLocation>
    <subcellularLocation>
        <location evidence="2">Mitochondrion membrane</location>
    </subcellularLocation>
</comment>
<dbReference type="InterPro" id="IPR051303">
    <property type="entry name" value="Armcx_regulator"/>
</dbReference>
<evidence type="ECO:0000256" key="8">
    <source>
        <dbReference type="ARBA" id="ARBA00023136"/>
    </source>
</evidence>
<feature type="region of interest" description="Disordered" evidence="9">
    <location>
        <begin position="36"/>
        <end position="58"/>
    </location>
</feature>
<feature type="non-terminal residue" evidence="12">
    <location>
        <position position="510"/>
    </location>
</feature>
<dbReference type="EMBL" id="OC868124">
    <property type="protein sequence ID" value="CAD7633878.1"/>
    <property type="molecule type" value="Genomic_DNA"/>
</dbReference>
<evidence type="ECO:0000256" key="4">
    <source>
        <dbReference type="ARBA" id="ARBA00022692"/>
    </source>
</evidence>
<feature type="compositionally biased region" description="Polar residues" evidence="9">
    <location>
        <begin position="143"/>
        <end position="152"/>
    </location>
</feature>
<evidence type="ECO:0000256" key="7">
    <source>
        <dbReference type="ARBA" id="ARBA00023128"/>
    </source>
</evidence>
<dbReference type="OrthoDB" id="10017790at2759"/>
<protein>
    <recommendedName>
        <fullName evidence="11">Armadillo repeat-containing domain-containing protein</fullName>
    </recommendedName>
</protein>
<dbReference type="InterPro" id="IPR006911">
    <property type="entry name" value="ARM-rpt_dom"/>
</dbReference>
<gene>
    <name evidence="12" type="ORF">OSB1V03_LOCUS14274</name>
</gene>
<feature type="domain" description="Armadillo repeat-containing" evidence="11">
    <location>
        <begin position="365"/>
        <end position="452"/>
    </location>
</feature>
<evidence type="ECO:0000256" key="3">
    <source>
        <dbReference type="ARBA" id="ARBA00010553"/>
    </source>
</evidence>
<keyword evidence="13" id="KW-1185">Reference proteome</keyword>
<organism evidence="12">
    <name type="scientific">Medioppia subpectinata</name>
    <dbReference type="NCBI Taxonomy" id="1979941"/>
    <lineage>
        <taxon>Eukaryota</taxon>
        <taxon>Metazoa</taxon>
        <taxon>Ecdysozoa</taxon>
        <taxon>Arthropoda</taxon>
        <taxon>Chelicerata</taxon>
        <taxon>Arachnida</taxon>
        <taxon>Acari</taxon>
        <taxon>Acariformes</taxon>
        <taxon>Sarcoptiformes</taxon>
        <taxon>Oribatida</taxon>
        <taxon>Brachypylina</taxon>
        <taxon>Oppioidea</taxon>
        <taxon>Oppiidae</taxon>
        <taxon>Medioppia</taxon>
    </lineage>
</organism>
<dbReference type="Pfam" id="PF04826">
    <property type="entry name" value="Arm_2"/>
    <property type="match status" value="1"/>
</dbReference>
<name>A0A7R9L4U8_9ACAR</name>
<dbReference type="InterPro" id="IPR011989">
    <property type="entry name" value="ARM-like"/>
</dbReference>
<dbReference type="InterPro" id="IPR016024">
    <property type="entry name" value="ARM-type_fold"/>
</dbReference>
<dbReference type="Proteomes" id="UP000759131">
    <property type="component" value="Unassembled WGS sequence"/>
</dbReference>
<dbReference type="EMBL" id="CAJPIZ010013549">
    <property type="protein sequence ID" value="CAG2114308.1"/>
    <property type="molecule type" value="Genomic_DNA"/>
</dbReference>
<dbReference type="Gene3D" id="1.25.10.10">
    <property type="entry name" value="Leucine-rich Repeat Variant"/>
    <property type="match status" value="2"/>
</dbReference>
<keyword evidence="6 10" id="KW-1133">Transmembrane helix</keyword>